<dbReference type="InterPro" id="IPR020550">
    <property type="entry name" value="Inositol_monophosphatase_CS"/>
</dbReference>
<dbReference type="PRINTS" id="PR00377">
    <property type="entry name" value="IMPHPHTASES"/>
</dbReference>
<evidence type="ECO:0000313" key="9">
    <source>
        <dbReference type="EMBL" id="VHN99684.1"/>
    </source>
</evidence>
<dbReference type="SUPFAM" id="SSF56655">
    <property type="entry name" value="Carbohydrate phosphatase"/>
    <property type="match status" value="1"/>
</dbReference>
<dbReference type="AlphaFoldDB" id="A0A5E3ZWC1"/>
<keyword evidence="4 7" id="KW-0479">Metal-binding</keyword>
<dbReference type="Gene3D" id="3.40.190.80">
    <property type="match status" value="1"/>
</dbReference>
<dbReference type="EMBL" id="LR584267">
    <property type="protein sequence ID" value="VHN99684.1"/>
    <property type="molecule type" value="Genomic_DNA"/>
</dbReference>
<dbReference type="PROSITE" id="PS00630">
    <property type="entry name" value="IMP_2"/>
    <property type="match status" value="1"/>
</dbReference>
<evidence type="ECO:0000256" key="2">
    <source>
        <dbReference type="ARBA" id="ARBA00001946"/>
    </source>
</evidence>
<dbReference type="Gene3D" id="3.30.540.10">
    <property type="entry name" value="Fructose-1,6-Bisphosphatase, subunit A, domain 1"/>
    <property type="match status" value="1"/>
</dbReference>
<feature type="binding site" evidence="7">
    <location>
        <position position="118"/>
    </location>
    <ligand>
        <name>Mg(2+)</name>
        <dbReference type="ChEBI" id="CHEBI:18420"/>
        <label>1</label>
        <note>catalytic</note>
    </ligand>
</feature>
<dbReference type="PANTHER" id="PTHR20854:SF4">
    <property type="entry name" value="INOSITOL-1-MONOPHOSPHATASE-RELATED"/>
    <property type="match status" value="1"/>
</dbReference>
<reference evidence="9 10" key="1">
    <citation type="submission" date="2019-04" db="EMBL/GenBank/DDBJ databases">
        <authorList>
            <person name="Seth-Smith MB H."/>
            <person name="Seth-Smith H."/>
        </authorList>
    </citation>
    <scope>NUCLEOTIDE SEQUENCE [LARGE SCALE GENOMIC DNA]</scope>
    <source>
        <strain evidence="9">USB-603019</strain>
    </source>
</reference>
<dbReference type="PANTHER" id="PTHR20854">
    <property type="entry name" value="INOSITOL MONOPHOSPHATASE"/>
    <property type="match status" value="1"/>
</dbReference>
<evidence type="ECO:0000313" key="10">
    <source>
        <dbReference type="Proteomes" id="UP000324288"/>
    </source>
</evidence>
<sequence length="337" mass="35834">MSFFSKKATFSLLVYHLPHRQRVRKMCAMADSAVTTFEPITPAELRDLAVTMAVNAAQLVAQRRAELLAEDTTDNAAALGQQLKTTECDPVTIVDQENEKVLREFLTRVRPYDSILGEEGGGEVLTGDENAVTWVLDPIDGTVNFLYGIPAYSVSIAAAINGKVVAGAVANIVASEIFSAHRGGGASVISVEQAQADPSSARTAPRLHCNDPESLGVTLLGTGFSYTSSKRALQGALFSQVISHVRDIRRLGSAALDLCFVAAGRLDAYYEHGLHPWDRAAGGIIAQEAGAVTVIPDPAEIGHMGTLNYAVAPSVAQEFVNMMEAAGGLQPMPLLKK</sequence>
<keyword evidence="6 7" id="KW-0460">Magnesium</keyword>
<dbReference type="Proteomes" id="UP000324288">
    <property type="component" value="Chromosome"/>
</dbReference>
<dbReference type="InterPro" id="IPR020583">
    <property type="entry name" value="Inositol_monoP_metal-BS"/>
</dbReference>
<dbReference type="Pfam" id="PF00459">
    <property type="entry name" value="Inositol_P"/>
    <property type="match status" value="1"/>
</dbReference>
<feature type="binding site" evidence="7">
    <location>
        <position position="139"/>
    </location>
    <ligand>
        <name>Mg(2+)</name>
        <dbReference type="ChEBI" id="CHEBI:18420"/>
        <label>1</label>
        <note>catalytic</note>
    </ligand>
</feature>
<dbReference type="GO" id="GO:0046854">
    <property type="term" value="P:phosphatidylinositol phosphate biosynthetic process"/>
    <property type="evidence" value="ECO:0007669"/>
    <property type="project" value="InterPro"/>
</dbReference>
<comment type="similarity">
    <text evidence="3 8">Belongs to the inositol monophosphatase superfamily.</text>
</comment>
<evidence type="ECO:0000256" key="4">
    <source>
        <dbReference type="ARBA" id="ARBA00022723"/>
    </source>
</evidence>
<evidence type="ECO:0000256" key="7">
    <source>
        <dbReference type="PIRSR" id="PIRSR600760-2"/>
    </source>
</evidence>
<dbReference type="GO" id="GO:0046872">
    <property type="term" value="F:metal ion binding"/>
    <property type="evidence" value="ECO:0007669"/>
    <property type="project" value="UniProtKB-KW"/>
</dbReference>
<evidence type="ECO:0000256" key="1">
    <source>
        <dbReference type="ARBA" id="ARBA00001033"/>
    </source>
</evidence>
<keyword evidence="10" id="KW-1185">Reference proteome</keyword>
<feature type="binding site" evidence="7">
    <location>
        <position position="137"/>
    </location>
    <ligand>
        <name>Mg(2+)</name>
        <dbReference type="ChEBI" id="CHEBI:18420"/>
        <label>1</label>
        <note>catalytic</note>
    </ligand>
</feature>
<comment type="cofactor">
    <cofactor evidence="2 7 8">
        <name>Mg(2+)</name>
        <dbReference type="ChEBI" id="CHEBI:18420"/>
    </cofactor>
</comment>
<dbReference type="GO" id="GO:0006020">
    <property type="term" value="P:inositol metabolic process"/>
    <property type="evidence" value="ECO:0007669"/>
    <property type="project" value="TreeGrafter"/>
</dbReference>
<keyword evidence="5 8" id="KW-0378">Hydrolase</keyword>
<evidence type="ECO:0000256" key="8">
    <source>
        <dbReference type="RuleBase" id="RU364068"/>
    </source>
</evidence>
<dbReference type="GO" id="GO:0007165">
    <property type="term" value="P:signal transduction"/>
    <property type="evidence" value="ECO:0007669"/>
    <property type="project" value="TreeGrafter"/>
</dbReference>
<accession>A0A5E3ZWC1</accession>
<organism evidence="9 10">
    <name type="scientific">Lawsonella clevelandensis</name>
    <dbReference type="NCBI Taxonomy" id="1528099"/>
    <lineage>
        <taxon>Bacteria</taxon>
        <taxon>Bacillati</taxon>
        <taxon>Actinomycetota</taxon>
        <taxon>Actinomycetes</taxon>
        <taxon>Mycobacteriales</taxon>
        <taxon>Lawsonellaceae</taxon>
        <taxon>Lawsonella</taxon>
    </lineage>
</organism>
<dbReference type="GO" id="GO:0008934">
    <property type="term" value="F:inositol monophosphate 1-phosphatase activity"/>
    <property type="evidence" value="ECO:0007669"/>
    <property type="project" value="InterPro"/>
</dbReference>
<evidence type="ECO:0000256" key="5">
    <source>
        <dbReference type="ARBA" id="ARBA00022801"/>
    </source>
</evidence>
<dbReference type="EC" id="3.1.3.25" evidence="8"/>
<gene>
    <name evidence="9" type="primary">suhB_1</name>
    <name evidence="9" type="ORF">LC603019_00149</name>
</gene>
<dbReference type="CDD" id="cd01639">
    <property type="entry name" value="IMPase"/>
    <property type="match status" value="1"/>
</dbReference>
<dbReference type="InterPro" id="IPR000760">
    <property type="entry name" value="Inositol_monophosphatase-like"/>
</dbReference>
<evidence type="ECO:0000256" key="6">
    <source>
        <dbReference type="ARBA" id="ARBA00022842"/>
    </source>
</evidence>
<name>A0A5E3ZWC1_9ACTN</name>
<proteinExistence type="inferred from homology"/>
<evidence type="ECO:0000256" key="3">
    <source>
        <dbReference type="ARBA" id="ARBA00009759"/>
    </source>
</evidence>
<protein>
    <recommendedName>
        <fullName evidence="8">Inositol-1-monophosphatase</fullName>
        <ecNumber evidence="8">3.1.3.25</ecNumber>
    </recommendedName>
</protein>
<comment type="catalytic activity">
    <reaction evidence="1 8">
        <text>a myo-inositol phosphate + H2O = myo-inositol + phosphate</text>
        <dbReference type="Rhea" id="RHEA:24056"/>
        <dbReference type="ChEBI" id="CHEBI:15377"/>
        <dbReference type="ChEBI" id="CHEBI:17268"/>
        <dbReference type="ChEBI" id="CHEBI:43474"/>
        <dbReference type="ChEBI" id="CHEBI:84139"/>
        <dbReference type="EC" id="3.1.3.25"/>
    </reaction>
</comment>
<feature type="binding site" evidence="7">
    <location>
        <position position="278"/>
    </location>
    <ligand>
        <name>Mg(2+)</name>
        <dbReference type="ChEBI" id="CHEBI:18420"/>
        <label>1</label>
        <note>catalytic</note>
    </ligand>
</feature>
<dbReference type="PROSITE" id="PS00629">
    <property type="entry name" value="IMP_1"/>
    <property type="match status" value="1"/>
</dbReference>
<feature type="binding site" evidence="7">
    <location>
        <position position="140"/>
    </location>
    <ligand>
        <name>Mg(2+)</name>
        <dbReference type="ChEBI" id="CHEBI:18420"/>
        <label>1</label>
        <note>catalytic</note>
    </ligand>
</feature>
<dbReference type="InterPro" id="IPR033942">
    <property type="entry name" value="IMPase"/>
</dbReference>